<dbReference type="Proteomes" id="UP000011115">
    <property type="component" value="Unassembled WGS sequence"/>
</dbReference>
<evidence type="ECO:0000313" key="2">
    <source>
        <dbReference type="Proteomes" id="UP000011115"/>
    </source>
</evidence>
<dbReference type="HOGENOM" id="CLU_2487744_0_0_1"/>
<reference evidence="1" key="2">
    <citation type="submission" date="2015-06" db="UniProtKB">
        <authorList>
            <consortium name="EnsemblPlants"/>
        </authorList>
    </citation>
    <scope>IDENTIFICATION</scope>
    <source>
        <strain evidence="1">DM1-3 516 R44</strain>
    </source>
</reference>
<evidence type="ECO:0000313" key="1">
    <source>
        <dbReference type="EnsemblPlants" id="PGSC0003DMT400083289"/>
    </source>
</evidence>
<accession>M1D6U9</accession>
<proteinExistence type="predicted"/>
<dbReference type="Gramene" id="PGSC0003DMT400083289">
    <property type="protein sequence ID" value="PGSC0003DMT400083289"/>
    <property type="gene ID" value="PGSC0003DMG400033168"/>
</dbReference>
<reference evidence="2" key="1">
    <citation type="journal article" date="2011" name="Nature">
        <title>Genome sequence and analysis of the tuber crop potato.</title>
        <authorList>
            <consortium name="The Potato Genome Sequencing Consortium"/>
        </authorList>
    </citation>
    <scope>NUCLEOTIDE SEQUENCE [LARGE SCALE GENOMIC DNA]</scope>
    <source>
        <strain evidence="2">cv. DM1-3 516 R44</strain>
    </source>
</reference>
<dbReference type="AlphaFoldDB" id="M1D6U9"/>
<keyword evidence="2" id="KW-1185">Reference proteome</keyword>
<protein>
    <submittedName>
        <fullName evidence="1">Uncharacterized protein</fullName>
    </submittedName>
</protein>
<name>M1D6U9_SOLTU</name>
<dbReference type="InParanoid" id="M1D6U9"/>
<dbReference type="EnsemblPlants" id="PGSC0003DMT400083289">
    <property type="protein sequence ID" value="PGSC0003DMT400083289"/>
    <property type="gene ID" value="PGSC0003DMG400033168"/>
</dbReference>
<sequence length="87" mass="9725">MTPSRPKPDARRNSASKSRCKLGNLAQLPCRTNTIASPMSNPHVSFSPLSRKHCISHPFHCCLEKERVDSKFKPILPPKSALSPLYK</sequence>
<dbReference type="PaxDb" id="4113-PGSC0003DMT400083289"/>
<organism evidence="1 2">
    <name type="scientific">Solanum tuberosum</name>
    <name type="common">Potato</name>
    <dbReference type="NCBI Taxonomy" id="4113"/>
    <lineage>
        <taxon>Eukaryota</taxon>
        <taxon>Viridiplantae</taxon>
        <taxon>Streptophyta</taxon>
        <taxon>Embryophyta</taxon>
        <taxon>Tracheophyta</taxon>
        <taxon>Spermatophyta</taxon>
        <taxon>Magnoliopsida</taxon>
        <taxon>eudicotyledons</taxon>
        <taxon>Gunneridae</taxon>
        <taxon>Pentapetalae</taxon>
        <taxon>asterids</taxon>
        <taxon>lamiids</taxon>
        <taxon>Solanales</taxon>
        <taxon>Solanaceae</taxon>
        <taxon>Solanoideae</taxon>
        <taxon>Solaneae</taxon>
        <taxon>Solanum</taxon>
    </lineage>
</organism>